<reference evidence="5" key="1">
    <citation type="submission" date="2016-04" db="EMBL/GenBank/DDBJ databases">
        <authorList>
            <person name="Lyu Z."/>
            <person name="Lyu W."/>
        </authorList>
    </citation>
    <scope>NUCLEOTIDE SEQUENCE [LARGE SCALE GENOMIC DNA]</scope>
    <source>
        <strain evidence="5">C44</strain>
    </source>
</reference>
<comment type="caution">
    <text evidence="4">The sequence shown here is derived from an EMBL/GenBank/DDBJ whole genome shotgun (WGS) entry which is preliminary data.</text>
</comment>
<comment type="similarity">
    <text evidence="1 3">Belongs to the short-chain dehydrogenases/reductases (SDR) family.</text>
</comment>
<dbReference type="STRING" id="152268.A6K24_00525"/>
<evidence type="ECO:0000313" key="5">
    <source>
        <dbReference type="Proteomes" id="UP000078534"/>
    </source>
</evidence>
<keyword evidence="5" id="KW-1185">Reference proteome</keyword>
<dbReference type="InterPro" id="IPR036291">
    <property type="entry name" value="NAD(P)-bd_dom_sf"/>
</dbReference>
<evidence type="ECO:0000256" key="1">
    <source>
        <dbReference type="ARBA" id="ARBA00006484"/>
    </source>
</evidence>
<dbReference type="InterPro" id="IPR002347">
    <property type="entry name" value="SDR_fam"/>
</dbReference>
<dbReference type="PANTHER" id="PTHR43669:SF3">
    <property type="entry name" value="ALCOHOL DEHYDROGENASE, PUTATIVE (AFU_ORTHOLOGUE AFUA_3G03445)-RELATED"/>
    <property type="match status" value="1"/>
</dbReference>
<dbReference type="RefSeq" id="WP_066323886.1">
    <property type="nucleotide sequence ID" value="NZ_LWSG01000001.1"/>
</dbReference>
<protein>
    <recommendedName>
        <fullName evidence="6">SDR family oxidoreductase</fullName>
    </recommendedName>
</protein>
<dbReference type="EMBL" id="LWSG01000001">
    <property type="protein sequence ID" value="OAS89085.1"/>
    <property type="molecule type" value="Genomic_DNA"/>
</dbReference>
<dbReference type="Proteomes" id="UP000078534">
    <property type="component" value="Unassembled WGS sequence"/>
</dbReference>
<evidence type="ECO:0000256" key="2">
    <source>
        <dbReference type="ARBA" id="ARBA00023002"/>
    </source>
</evidence>
<dbReference type="PRINTS" id="PR00080">
    <property type="entry name" value="SDRFAMILY"/>
</dbReference>
<name>A0A179T4Z8_9BACI</name>
<gene>
    <name evidence="4" type="ORF">A6K24_00525</name>
</gene>
<dbReference type="CDD" id="cd05233">
    <property type="entry name" value="SDR_c"/>
    <property type="match status" value="1"/>
</dbReference>
<dbReference type="Pfam" id="PF00106">
    <property type="entry name" value="adh_short"/>
    <property type="match status" value="1"/>
</dbReference>
<dbReference type="AlphaFoldDB" id="A0A179T4Z8"/>
<dbReference type="PANTHER" id="PTHR43669">
    <property type="entry name" value="5-KETO-D-GLUCONATE 5-REDUCTASE"/>
    <property type="match status" value="1"/>
</dbReference>
<proteinExistence type="inferred from homology"/>
<evidence type="ECO:0000256" key="3">
    <source>
        <dbReference type="RuleBase" id="RU000363"/>
    </source>
</evidence>
<accession>A0A179T4Z8</accession>
<dbReference type="GO" id="GO:0016491">
    <property type="term" value="F:oxidoreductase activity"/>
    <property type="evidence" value="ECO:0007669"/>
    <property type="project" value="UniProtKB-KW"/>
</dbReference>
<dbReference type="OrthoDB" id="5786478at2"/>
<dbReference type="Gene3D" id="3.40.50.720">
    <property type="entry name" value="NAD(P)-binding Rossmann-like Domain"/>
    <property type="match status" value="1"/>
</dbReference>
<keyword evidence="2" id="KW-0560">Oxidoreductase</keyword>
<evidence type="ECO:0008006" key="6">
    <source>
        <dbReference type="Google" id="ProtNLM"/>
    </source>
</evidence>
<sequence length="270" mass="30194">MEQKKVVLITGATRGIGRNTALFFAEKGYKVIGTGRDSERLKEVKEELDTYSSEHVMVSMDVTQPTEIQDVVDSVMKQFGQIDVWINNAGAFKAIGPTWEVRKSDWINDVTTNLFGTFHCIQAVVPIMISQGFGSIINVVGGGTIGAFKYGNGYGTSKTAVARLTENLSEELDETPIKVFALDPGLNDTDMTRYQRDTKDGQRYLSDIEGLFEQKIDVPPFQAPQYAYYMANGELDHYTGRVVSVYDRLETLKEHASSSEQDSYKLRLNK</sequence>
<evidence type="ECO:0000313" key="4">
    <source>
        <dbReference type="EMBL" id="OAS89085.1"/>
    </source>
</evidence>
<dbReference type="PRINTS" id="PR00081">
    <property type="entry name" value="GDHRDH"/>
</dbReference>
<dbReference type="SUPFAM" id="SSF51735">
    <property type="entry name" value="NAD(P)-binding Rossmann-fold domains"/>
    <property type="match status" value="1"/>
</dbReference>
<organism evidence="4 5">
    <name type="scientific">Metabacillus litoralis</name>
    <dbReference type="NCBI Taxonomy" id="152268"/>
    <lineage>
        <taxon>Bacteria</taxon>
        <taxon>Bacillati</taxon>
        <taxon>Bacillota</taxon>
        <taxon>Bacilli</taxon>
        <taxon>Bacillales</taxon>
        <taxon>Bacillaceae</taxon>
        <taxon>Metabacillus</taxon>
    </lineage>
</organism>